<sequence>MTSITQTQPTLKLQGDNVGSLNLKSDSQPAAAAPLTINLDQHFGDWRDDLARDGFVILKGVVPKERALGYRQSFFDWIEKWGMGFDQKDTSTWVPEKIPVVRKGGMFHHSVGHEAFVWEVRQEQGILDAFTKLWGTDELLVSFDGANLSLPGDMQDPNQPAWWHVDQDPEKRGCVCVQGLVNLNYNGPKDGGLRVLKNSHKLNDEYFTKVWNGTDGFRLPKDIQESDFFGFTEPILEWFYENGCEWIKPEMEPGDLVLWDSRTAHYNIPPLGEVDRCAVYTCYAPATTCIPEQLKIKQQLFKERKMTTHWPCTFLSPKTSVVLRDGEQCPYTHYEPFDEPEQTDKLLKLAGVKPY</sequence>
<proteinExistence type="predicted"/>
<dbReference type="Pfam" id="PF05721">
    <property type="entry name" value="PhyH"/>
    <property type="match status" value="1"/>
</dbReference>
<name>A0A854Q7Q3_CRYNE</name>
<dbReference type="Gene3D" id="2.60.120.620">
    <property type="entry name" value="q2cbj1_9rhob like domain"/>
    <property type="match status" value="1"/>
</dbReference>
<dbReference type="PANTHER" id="PTHR31630">
    <property type="entry name" value="PHYTANOYL-COA DIOXYGENASE-RELATED-RELATED"/>
    <property type="match status" value="1"/>
</dbReference>
<dbReference type="OrthoDB" id="445007at2759"/>
<dbReference type="AlphaFoldDB" id="A0A854Q7Q3"/>
<evidence type="ECO:0000313" key="1">
    <source>
        <dbReference type="EMBL" id="OXG14414.1"/>
    </source>
</evidence>
<accession>A0A854Q7Q3</accession>
<evidence type="ECO:0008006" key="3">
    <source>
        <dbReference type="Google" id="ProtNLM"/>
    </source>
</evidence>
<dbReference type="Proteomes" id="UP000199727">
    <property type="component" value="Unassembled WGS sequence"/>
</dbReference>
<comment type="caution">
    <text evidence="1">The sequence shown here is derived from an EMBL/GenBank/DDBJ whole genome shotgun (WGS) entry which is preliminary data.</text>
</comment>
<evidence type="ECO:0000313" key="2">
    <source>
        <dbReference type="Proteomes" id="UP000199727"/>
    </source>
</evidence>
<dbReference type="SUPFAM" id="SSF51197">
    <property type="entry name" value="Clavaminate synthase-like"/>
    <property type="match status" value="1"/>
</dbReference>
<reference evidence="1 2" key="1">
    <citation type="submission" date="2017-06" db="EMBL/GenBank/DDBJ databases">
        <title>Global population genomics of the pathogenic fungus Cryptococcus neoformans var. grubii.</title>
        <authorList>
            <person name="Cuomo C."/>
            <person name="Litvintseva A."/>
            <person name="Chen Y."/>
            <person name="Young S."/>
            <person name="Zeng Q."/>
            <person name="Chapman S."/>
            <person name="Gujja S."/>
            <person name="Saif S."/>
            <person name="Birren B."/>
        </authorList>
    </citation>
    <scope>NUCLEOTIDE SEQUENCE [LARGE SCALE GENOMIC DNA]</scope>
    <source>
        <strain evidence="1 2">Tu259-1</strain>
    </source>
</reference>
<organism evidence="1 2">
    <name type="scientific">Cryptococcus neoformans Tu259-1</name>
    <dbReference type="NCBI Taxonomy" id="1230072"/>
    <lineage>
        <taxon>Eukaryota</taxon>
        <taxon>Fungi</taxon>
        <taxon>Dikarya</taxon>
        <taxon>Basidiomycota</taxon>
        <taxon>Agaricomycotina</taxon>
        <taxon>Tremellomycetes</taxon>
        <taxon>Tremellales</taxon>
        <taxon>Cryptococcaceae</taxon>
        <taxon>Cryptococcus</taxon>
        <taxon>Cryptococcus neoformans species complex</taxon>
    </lineage>
</organism>
<dbReference type="PANTHER" id="PTHR31630:SF6">
    <property type="entry name" value="PHYTANOYL-COA DIOXYGENASE-RELATED"/>
    <property type="match status" value="1"/>
</dbReference>
<protein>
    <recommendedName>
        <fullName evidence="3">Phytanoyl-CoA dioxygenase</fullName>
    </recommendedName>
</protein>
<dbReference type="InterPro" id="IPR008775">
    <property type="entry name" value="Phytyl_CoA_dOase-like"/>
</dbReference>
<dbReference type="EMBL" id="AMKT01000076">
    <property type="protein sequence ID" value="OXG14414.1"/>
    <property type="molecule type" value="Genomic_DNA"/>
</dbReference>
<gene>
    <name evidence="1" type="ORF">C361_05716</name>
</gene>